<evidence type="ECO:0008006" key="3">
    <source>
        <dbReference type="Google" id="ProtNLM"/>
    </source>
</evidence>
<proteinExistence type="predicted"/>
<dbReference type="AlphaFoldDB" id="A0A0C3CAH3"/>
<gene>
    <name evidence="1" type="ORF">M413DRAFT_294971</name>
</gene>
<dbReference type="HOGENOM" id="CLU_051054_0_0_1"/>
<dbReference type="STRING" id="686832.A0A0C3CAH3"/>
<dbReference type="OrthoDB" id="613763at2759"/>
<keyword evidence="2" id="KW-1185">Reference proteome</keyword>
<evidence type="ECO:0000313" key="1">
    <source>
        <dbReference type="EMBL" id="KIM45820.1"/>
    </source>
</evidence>
<name>A0A0C3CAH3_HEBCY</name>
<dbReference type="EMBL" id="KN831771">
    <property type="protein sequence ID" value="KIM45820.1"/>
    <property type="molecule type" value="Genomic_DNA"/>
</dbReference>
<protein>
    <recommendedName>
        <fullName evidence="3">F-box domain-containing protein</fullName>
    </recommendedName>
</protein>
<dbReference type="Proteomes" id="UP000053424">
    <property type="component" value="Unassembled WGS sequence"/>
</dbReference>
<evidence type="ECO:0000313" key="2">
    <source>
        <dbReference type="Proteomes" id="UP000053424"/>
    </source>
</evidence>
<reference evidence="2" key="2">
    <citation type="submission" date="2015-01" db="EMBL/GenBank/DDBJ databases">
        <title>Evolutionary Origins and Diversification of the Mycorrhizal Mutualists.</title>
        <authorList>
            <consortium name="DOE Joint Genome Institute"/>
            <consortium name="Mycorrhizal Genomics Consortium"/>
            <person name="Kohler A."/>
            <person name="Kuo A."/>
            <person name="Nagy L.G."/>
            <person name="Floudas D."/>
            <person name="Copeland A."/>
            <person name="Barry K.W."/>
            <person name="Cichocki N."/>
            <person name="Veneault-Fourrey C."/>
            <person name="LaButti K."/>
            <person name="Lindquist E.A."/>
            <person name="Lipzen A."/>
            <person name="Lundell T."/>
            <person name="Morin E."/>
            <person name="Murat C."/>
            <person name="Riley R."/>
            <person name="Ohm R."/>
            <person name="Sun H."/>
            <person name="Tunlid A."/>
            <person name="Henrissat B."/>
            <person name="Grigoriev I.V."/>
            <person name="Hibbett D.S."/>
            <person name="Martin F."/>
        </authorList>
    </citation>
    <scope>NUCLEOTIDE SEQUENCE [LARGE SCALE GENOMIC DNA]</scope>
    <source>
        <strain evidence="2">h7</strain>
    </source>
</reference>
<sequence>MASLSTLPVELVNILCDDLHPADLAALAATDVRLYRIAHRPVYRHLVIDNHNLTCIFTLARNPHIAALVRSFSIRLAPCSFLLRSFYRLLATALSNMNEITSLHVSIDQAASWIMSTRDDASYHGLTHFSSAFHLDDNVVHFLNKADALLELELDPRPSDPPVLGLRHGALPLLKHFAGSSQAAQYLVPGRPVENIHLSAGDLTEEVAVSLSKSTASILVLAAATSSHSVSLIGTLTRCMEHLVHLRIVTTYNFSHLPDTTYFSDIADALTSLPDLQSCEIWGLHWISAKKSFHDQGRVWESESFNNTYIPANTLLTNPSFLDDLYSDFSFAY</sequence>
<accession>A0A0C3CAH3</accession>
<reference evidence="1 2" key="1">
    <citation type="submission" date="2014-04" db="EMBL/GenBank/DDBJ databases">
        <authorList>
            <consortium name="DOE Joint Genome Institute"/>
            <person name="Kuo A."/>
            <person name="Gay G."/>
            <person name="Dore J."/>
            <person name="Kohler A."/>
            <person name="Nagy L.G."/>
            <person name="Floudas D."/>
            <person name="Copeland A."/>
            <person name="Barry K.W."/>
            <person name="Cichocki N."/>
            <person name="Veneault-Fourrey C."/>
            <person name="LaButti K."/>
            <person name="Lindquist E.A."/>
            <person name="Lipzen A."/>
            <person name="Lundell T."/>
            <person name="Morin E."/>
            <person name="Murat C."/>
            <person name="Sun H."/>
            <person name="Tunlid A."/>
            <person name="Henrissat B."/>
            <person name="Grigoriev I.V."/>
            <person name="Hibbett D.S."/>
            <person name="Martin F."/>
            <person name="Nordberg H.P."/>
            <person name="Cantor M.N."/>
            <person name="Hua S.X."/>
        </authorList>
    </citation>
    <scope>NUCLEOTIDE SEQUENCE [LARGE SCALE GENOMIC DNA]</scope>
    <source>
        <strain evidence="2">h7</strain>
    </source>
</reference>
<organism evidence="1 2">
    <name type="scientific">Hebeloma cylindrosporum</name>
    <dbReference type="NCBI Taxonomy" id="76867"/>
    <lineage>
        <taxon>Eukaryota</taxon>
        <taxon>Fungi</taxon>
        <taxon>Dikarya</taxon>
        <taxon>Basidiomycota</taxon>
        <taxon>Agaricomycotina</taxon>
        <taxon>Agaricomycetes</taxon>
        <taxon>Agaricomycetidae</taxon>
        <taxon>Agaricales</taxon>
        <taxon>Agaricineae</taxon>
        <taxon>Hymenogastraceae</taxon>
        <taxon>Hebeloma</taxon>
    </lineage>
</organism>